<dbReference type="GO" id="GO:0051539">
    <property type="term" value="F:4 iron, 4 sulfur cluster binding"/>
    <property type="evidence" value="ECO:0007669"/>
    <property type="project" value="UniProtKB-KW"/>
</dbReference>
<feature type="active site" evidence="7">
    <location>
        <position position="375"/>
    </location>
</feature>
<dbReference type="PROSITE" id="PS50926">
    <property type="entry name" value="TRAM"/>
    <property type="match status" value="1"/>
</dbReference>
<sequence length="417" mass="44318">MSSFSSGHAVPIEVEIDRLGAQGDGVAATPDGPLFVPFALPGERVRIEVDADGKNATLVDVLARSPERVDPVCPHFGICGGCTLQHLETDAYLTWKRDLVVQALRSRGLDTKVEPVRPVPLGSRRRATLSLARDAQGLVLGYRRARSHDLIDIDVCPILSPAIVSRIPKLKAVLAPLLGNKREARVGVTETGTGLDVVVHGVRPKETALAKLAAEAGKLGVARVTVDGDSLLLAAPSVRLGPAQVKPPPDAFLQAVPQAEAVMTELVLAGIGKAKRVADLFSGLGTFTFPLAELCAVDAYESDEAALAALAEAARHYAEAETGPHHARDLFRMPLGPQELKPYDAVVFDPPRAGPAAQAEQLAKSKVKRLVAVSCNPGTLARDLRILVDGGYRITRVVPVDQFLFSGHVETVAHLTR</sequence>
<dbReference type="GO" id="GO:0070041">
    <property type="term" value="F:rRNA (uridine-C5-)-methyltransferase activity"/>
    <property type="evidence" value="ECO:0007669"/>
    <property type="project" value="TreeGrafter"/>
</dbReference>
<dbReference type="SUPFAM" id="SSF53335">
    <property type="entry name" value="S-adenosyl-L-methionine-dependent methyltransferases"/>
    <property type="match status" value="1"/>
</dbReference>
<comment type="caution">
    <text evidence="9">The sequence shown here is derived from an EMBL/GenBank/DDBJ whole genome shotgun (WGS) entry which is preliminary data.</text>
</comment>
<feature type="active site" description="Nucleophile" evidence="6">
    <location>
        <position position="375"/>
    </location>
</feature>
<name>A0A1E3W736_9HYPH</name>
<dbReference type="SUPFAM" id="SSF50249">
    <property type="entry name" value="Nucleic acid-binding proteins"/>
    <property type="match status" value="1"/>
</dbReference>
<evidence type="ECO:0000259" key="8">
    <source>
        <dbReference type="PROSITE" id="PS50926"/>
    </source>
</evidence>
<dbReference type="Pfam" id="PF05958">
    <property type="entry name" value="tRNA_U5-meth_tr"/>
    <property type="match status" value="1"/>
</dbReference>
<evidence type="ECO:0000256" key="2">
    <source>
        <dbReference type="ARBA" id="ARBA00022603"/>
    </source>
</evidence>
<dbReference type="Gene3D" id="2.40.50.1070">
    <property type="match status" value="1"/>
</dbReference>
<keyword evidence="3 6" id="KW-0808">Transferase</keyword>
<evidence type="ECO:0000256" key="1">
    <source>
        <dbReference type="ARBA" id="ARBA00022485"/>
    </source>
</evidence>
<keyword evidence="1" id="KW-0408">Iron</keyword>
<evidence type="ECO:0000256" key="5">
    <source>
        <dbReference type="ARBA" id="ARBA00023014"/>
    </source>
</evidence>
<keyword evidence="5" id="KW-0411">Iron-sulfur</keyword>
<dbReference type="PANTHER" id="PTHR11061:SF49">
    <property type="entry name" value="23S RRNA (URACIL(1939)-C(5))-METHYLTRANSFERASE RLMD"/>
    <property type="match status" value="1"/>
</dbReference>
<dbReference type="EMBL" id="LPWD01000424">
    <property type="protein sequence ID" value="ODS01613.1"/>
    <property type="molecule type" value="Genomic_DNA"/>
</dbReference>
<evidence type="ECO:0000256" key="3">
    <source>
        <dbReference type="ARBA" id="ARBA00022679"/>
    </source>
</evidence>
<evidence type="ECO:0000256" key="7">
    <source>
        <dbReference type="PROSITE-ProRule" id="PRU10015"/>
    </source>
</evidence>
<keyword evidence="1" id="KW-0004">4Fe-4S</keyword>
<dbReference type="InterPro" id="IPR012340">
    <property type="entry name" value="NA-bd_OB-fold"/>
</dbReference>
<dbReference type="InterPro" id="IPR010280">
    <property type="entry name" value="U5_MeTrfase_fam"/>
</dbReference>
<dbReference type="GO" id="GO:0070475">
    <property type="term" value="P:rRNA base methylation"/>
    <property type="evidence" value="ECO:0007669"/>
    <property type="project" value="TreeGrafter"/>
</dbReference>
<dbReference type="Pfam" id="PF01938">
    <property type="entry name" value="TRAM"/>
    <property type="match status" value="1"/>
</dbReference>
<evidence type="ECO:0000256" key="4">
    <source>
        <dbReference type="ARBA" id="ARBA00022691"/>
    </source>
</evidence>
<dbReference type="AlphaFoldDB" id="A0A1E3W736"/>
<dbReference type="InterPro" id="IPR002792">
    <property type="entry name" value="TRAM_dom"/>
</dbReference>
<organism evidence="9 10">
    <name type="scientific">Methyloceanibacter marginalis</name>
    <dbReference type="NCBI Taxonomy" id="1774971"/>
    <lineage>
        <taxon>Bacteria</taxon>
        <taxon>Pseudomonadati</taxon>
        <taxon>Pseudomonadota</taxon>
        <taxon>Alphaproteobacteria</taxon>
        <taxon>Hyphomicrobiales</taxon>
        <taxon>Hyphomicrobiaceae</taxon>
        <taxon>Methyloceanibacter</taxon>
    </lineage>
</organism>
<feature type="domain" description="TRAM" evidence="8">
    <location>
        <begin position="3"/>
        <end position="63"/>
    </location>
</feature>
<evidence type="ECO:0000313" key="9">
    <source>
        <dbReference type="EMBL" id="ODS01613.1"/>
    </source>
</evidence>
<feature type="binding site" evidence="6">
    <location>
        <position position="281"/>
    </location>
    <ligand>
        <name>S-adenosyl-L-methionine</name>
        <dbReference type="ChEBI" id="CHEBI:59789"/>
    </ligand>
</feature>
<dbReference type="PANTHER" id="PTHR11061">
    <property type="entry name" value="RNA M5U METHYLTRANSFERASE"/>
    <property type="match status" value="1"/>
</dbReference>
<dbReference type="PROSITE" id="PS01230">
    <property type="entry name" value="TRMA_1"/>
    <property type="match status" value="1"/>
</dbReference>
<protein>
    <recommendedName>
        <fullName evidence="8">TRAM domain-containing protein</fullName>
    </recommendedName>
</protein>
<dbReference type="InterPro" id="IPR029063">
    <property type="entry name" value="SAM-dependent_MTases_sf"/>
</dbReference>
<dbReference type="OrthoDB" id="9804590at2"/>
<evidence type="ECO:0000313" key="10">
    <source>
        <dbReference type="Proteomes" id="UP000095042"/>
    </source>
</evidence>
<gene>
    <name evidence="9" type="ORF">AUC71_03035</name>
</gene>
<dbReference type="Proteomes" id="UP000095042">
    <property type="component" value="Unassembled WGS sequence"/>
</dbReference>
<dbReference type="PROSITE" id="PS51687">
    <property type="entry name" value="SAM_MT_RNA_M5U"/>
    <property type="match status" value="1"/>
</dbReference>
<keyword evidence="1" id="KW-0479">Metal-binding</keyword>
<keyword evidence="4 6" id="KW-0949">S-adenosyl-L-methionine</keyword>
<dbReference type="Gene3D" id="3.40.50.150">
    <property type="entry name" value="Vaccinia Virus protein VP39"/>
    <property type="match status" value="1"/>
</dbReference>
<keyword evidence="2 6" id="KW-0489">Methyltransferase</keyword>
<dbReference type="InterPro" id="IPR030390">
    <property type="entry name" value="MeTrfase_TrmA_AS"/>
</dbReference>
<feature type="binding site" evidence="6">
    <location>
        <position position="301"/>
    </location>
    <ligand>
        <name>S-adenosyl-L-methionine</name>
        <dbReference type="ChEBI" id="CHEBI:59789"/>
    </ligand>
</feature>
<evidence type="ECO:0000256" key="6">
    <source>
        <dbReference type="PROSITE-ProRule" id="PRU01024"/>
    </source>
</evidence>
<dbReference type="Gene3D" id="2.40.50.140">
    <property type="entry name" value="Nucleic acid-binding proteins"/>
    <property type="match status" value="1"/>
</dbReference>
<reference evidence="9 10" key="1">
    <citation type="journal article" date="2016" name="Environ. Microbiol.">
        <title>New Methyloceanibacter diversity from North Sea sediments includes methanotroph containing solely the soluble methane monooxygenase.</title>
        <authorList>
            <person name="Vekeman B."/>
            <person name="Kerckhof F.M."/>
            <person name="Cremers G."/>
            <person name="de Vos P."/>
            <person name="Vandamme P."/>
            <person name="Boon N."/>
            <person name="Op den Camp H.J."/>
            <person name="Heylen K."/>
        </authorList>
    </citation>
    <scope>NUCLEOTIDE SEQUENCE [LARGE SCALE GENOMIC DNA]</scope>
    <source>
        <strain evidence="9 10">R-67177</strain>
    </source>
</reference>
<feature type="binding site" evidence="6">
    <location>
        <position position="254"/>
    </location>
    <ligand>
        <name>S-adenosyl-L-methionine</name>
        <dbReference type="ChEBI" id="CHEBI:59789"/>
    </ligand>
</feature>
<comment type="similarity">
    <text evidence="6">Belongs to the class I-like SAM-binding methyltransferase superfamily. RNA M5U methyltransferase family.</text>
</comment>
<accession>A0A1E3W736</accession>
<feature type="binding site" evidence="6">
    <location>
        <position position="349"/>
    </location>
    <ligand>
        <name>S-adenosyl-L-methionine</name>
        <dbReference type="ChEBI" id="CHEBI:59789"/>
    </ligand>
</feature>
<proteinExistence type="inferred from homology"/>
<keyword evidence="10" id="KW-1185">Reference proteome</keyword>